<reference evidence="4" key="2">
    <citation type="submission" date="2019-09" db="UniProtKB">
        <authorList>
            <consortium name="WormBaseParasite"/>
        </authorList>
    </citation>
    <scope>IDENTIFICATION</scope>
</reference>
<reference evidence="2 3" key="1">
    <citation type="submission" date="2018-11" db="EMBL/GenBank/DDBJ databases">
        <authorList>
            <consortium name="Pathogen Informatics"/>
        </authorList>
    </citation>
    <scope>NUCLEOTIDE SEQUENCE [LARGE SCALE GENOMIC DNA]</scope>
</reference>
<dbReference type="EMBL" id="UZAH01030014">
    <property type="protein sequence ID" value="VDP08870.1"/>
    <property type="molecule type" value="Genomic_DNA"/>
</dbReference>
<keyword evidence="3" id="KW-1185">Reference proteome</keyword>
<dbReference type="WBParaSite" id="HPBE_0001744001-mRNA-1">
    <property type="protein sequence ID" value="HPBE_0001744001-mRNA-1"/>
    <property type="gene ID" value="HPBE_0001744001"/>
</dbReference>
<evidence type="ECO:0000313" key="4">
    <source>
        <dbReference type="WBParaSite" id="HPBE_0001744001-mRNA-1"/>
    </source>
</evidence>
<protein>
    <submittedName>
        <fullName evidence="4">NR LBD domain-containing protein</fullName>
    </submittedName>
</protein>
<feature type="region of interest" description="Disordered" evidence="1">
    <location>
        <begin position="41"/>
        <end position="71"/>
    </location>
</feature>
<evidence type="ECO:0000313" key="2">
    <source>
        <dbReference type="EMBL" id="VDP08870.1"/>
    </source>
</evidence>
<name>A0A183G6U1_HELPZ</name>
<accession>A0A3P8AWL9</accession>
<dbReference type="Proteomes" id="UP000050761">
    <property type="component" value="Unassembled WGS sequence"/>
</dbReference>
<dbReference type="AlphaFoldDB" id="A0A183G6U1"/>
<sequence>MRIKSDSCCESFLSFMICNKSKYESSELVGNNDEMAYMIDESTVAESHSDMGSPQLLNGSGSTDSLSEGDNYSHSFSMDAKCSITKSLERSEQAADDTVV</sequence>
<accession>A0A183G6U1</accession>
<organism evidence="3 4">
    <name type="scientific">Heligmosomoides polygyrus</name>
    <name type="common">Parasitic roundworm</name>
    <dbReference type="NCBI Taxonomy" id="6339"/>
    <lineage>
        <taxon>Eukaryota</taxon>
        <taxon>Metazoa</taxon>
        <taxon>Ecdysozoa</taxon>
        <taxon>Nematoda</taxon>
        <taxon>Chromadorea</taxon>
        <taxon>Rhabditida</taxon>
        <taxon>Rhabditina</taxon>
        <taxon>Rhabditomorpha</taxon>
        <taxon>Strongyloidea</taxon>
        <taxon>Heligmosomidae</taxon>
        <taxon>Heligmosomoides</taxon>
    </lineage>
</organism>
<evidence type="ECO:0000256" key="1">
    <source>
        <dbReference type="SAM" id="MobiDB-lite"/>
    </source>
</evidence>
<proteinExistence type="predicted"/>
<evidence type="ECO:0000313" key="3">
    <source>
        <dbReference type="Proteomes" id="UP000050761"/>
    </source>
</evidence>
<feature type="compositionally biased region" description="Polar residues" evidence="1">
    <location>
        <begin position="44"/>
        <end position="71"/>
    </location>
</feature>
<gene>
    <name evidence="2" type="ORF">HPBE_LOCUS17439</name>
</gene>